<keyword evidence="3" id="KW-1185">Reference proteome</keyword>
<dbReference type="PANTHER" id="PTHR34693:SF1">
    <property type="entry name" value="PROTEIN PAR32"/>
    <property type="match status" value="1"/>
</dbReference>
<dbReference type="OrthoDB" id="2537432at2759"/>
<feature type="compositionally biased region" description="Basic and acidic residues" evidence="1">
    <location>
        <begin position="138"/>
        <end position="151"/>
    </location>
</feature>
<proteinExistence type="predicted"/>
<feature type="compositionally biased region" description="Basic and acidic residues" evidence="1">
    <location>
        <begin position="68"/>
        <end position="100"/>
    </location>
</feature>
<evidence type="ECO:0000313" key="2">
    <source>
        <dbReference type="EMBL" id="PWN23898.1"/>
    </source>
</evidence>
<dbReference type="STRING" id="1684307.A0A316UG29"/>
<dbReference type="PANTHER" id="PTHR34693">
    <property type="entry name" value="PROTEIN PAR32"/>
    <property type="match status" value="1"/>
</dbReference>
<feature type="compositionally biased region" description="Basic and acidic residues" evidence="1">
    <location>
        <begin position="112"/>
        <end position="123"/>
    </location>
</feature>
<dbReference type="Pfam" id="PF12223">
    <property type="entry name" value="DUF3602"/>
    <property type="match status" value="1"/>
</dbReference>
<reference evidence="2 3" key="1">
    <citation type="journal article" date="2018" name="Mol. Biol. Evol.">
        <title>Broad Genomic Sampling Reveals a Smut Pathogenic Ancestry of the Fungal Clade Ustilaginomycotina.</title>
        <authorList>
            <person name="Kijpornyongpan T."/>
            <person name="Mondo S.J."/>
            <person name="Barry K."/>
            <person name="Sandor L."/>
            <person name="Lee J."/>
            <person name="Lipzen A."/>
            <person name="Pangilinan J."/>
            <person name="LaButti K."/>
            <person name="Hainaut M."/>
            <person name="Henrissat B."/>
            <person name="Grigoriev I.V."/>
            <person name="Spatafora J.W."/>
            <person name="Aime M.C."/>
        </authorList>
    </citation>
    <scope>NUCLEOTIDE SEQUENCE [LARGE SCALE GENOMIC DNA]</scope>
    <source>
        <strain evidence="2 3">MCA 4718</strain>
    </source>
</reference>
<dbReference type="RefSeq" id="XP_025351058.1">
    <property type="nucleotide sequence ID" value="XM_025494740.1"/>
</dbReference>
<dbReference type="InterPro" id="IPR022024">
    <property type="entry name" value="DUF3602"/>
</dbReference>
<name>A0A316UG29_9BASI</name>
<dbReference type="GeneID" id="37016474"/>
<sequence length="193" mass="20542">MSEHGHHERGRDAAKVPTGRGGAGNMIRSPSRGRPAPEAGEVAAQKAYAEKHHTLLSGRGGAGNQRSPSRDPLDRARAREAEKHEKELRAAAIQHDEHNPHGTGRGGAGNVTREHSADARGRENGGVGAALRSLSRSRSRDARNSPRHTDATAEPSLASVDETASSHTESTQHDHKQGVFGKLASHLPGHHQK</sequence>
<organism evidence="2 3">
    <name type="scientific">Pseudomicrostroma glucosiphilum</name>
    <dbReference type="NCBI Taxonomy" id="1684307"/>
    <lineage>
        <taxon>Eukaryota</taxon>
        <taxon>Fungi</taxon>
        <taxon>Dikarya</taxon>
        <taxon>Basidiomycota</taxon>
        <taxon>Ustilaginomycotina</taxon>
        <taxon>Exobasidiomycetes</taxon>
        <taxon>Microstromatales</taxon>
        <taxon>Microstromatales incertae sedis</taxon>
        <taxon>Pseudomicrostroma</taxon>
    </lineage>
</organism>
<gene>
    <name evidence="2" type="ORF">BCV69DRAFT_309758</name>
</gene>
<dbReference type="EMBL" id="KZ819321">
    <property type="protein sequence ID" value="PWN23898.1"/>
    <property type="molecule type" value="Genomic_DNA"/>
</dbReference>
<accession>A0A316UG29</accession>
<protein>
    <submittedName>
        <fullName evidence="2">Uncharacterized protein</fullName>
    </submittedName>
</protein>
<evidence type="ECO:0000313" key="3">
    <source>
        <dbReference type="Proteomes" id="UP000245942"/>
    </source>
</evidence>
<evidence type="ECO:0000256" key="1">
    <source>
        <dbReference type="SAM" id="MobiDB-lite"/>
    </source>
</evidence>
<dbReference type="InterPro" id="IPR053203">
    <property type="entry name" value="Cisplatin_resist-associated"/>
</dbReference>
<dbReference type="Proteomes" id="UP000245942">
    <property type="component" value="Unassembled WGS sequence"/>
</dbReference>
<feature type="region of interest" description="Disordered" evidence="1">
    <location>
        <begin position="1"/>
        <end position="193"/>
    </location>
</feature>
<feature type="compositionally biased region" description="Basic and acidic residues" evidence="1">
    <location>
        <begin position="1"/>
        <end position="14"/>
    </location>
</feature>
<dbReference type="AlphaFoldDB" id="A0A316UG29"/>